<comment type="function">
    <text evidence="1">Tubulin-folding protein; involved in the early step of the tubulin folding pathway.</text>
</comment>
<dbReference type="GO" id="GO:0048487">
    <property type="term" value="F:beta-tubulin binding"/>
    <property type="evidence" value="ECO:0007669"/>
    <property type="project" value="InterPro"/>
</dbReference>
<dbReference type="InterPro" id="IPR036126">
    <property type="entry name" value="TBCA_sf"/>
</dbReference>
<keyword evidence="7" id="KW-0175">Coiled coil</keyword>
<evidence type="ECO:0000256" key="2">
    <source>
        <dbReference type="ARBA" id="ARBA00006806"/>
    </source>
</evidence>
<evidence type="ECO:0000313" key="9">
    <source>
        <dbReference type="Proteomes" id="UP000887013"/>
    </source>
</evidence>
<reference evidence="8" key="1">
    <citation type="submission" date="2020-08" db="EMBL/GenBank/DDBJ databases">
        <title>Multicomponent nature underlies the extraordinary mechanical properties of spider dragline silk.</title>
        <authorList>
            <person name="Kono N."/>
            <person name="Nakamura H."/>
            <person name="Mori M."/>
            <person name="Yoshida Y."/>
            <person name="Ohtoshi R."/>
            <person name="Malay A.D."/>
            <person name="Moran D.A.P."/>
            <person name="Tomita M."/>
            <person name="Numata K."/>
            <person name="Arakawa K."/>
        </authorList>
    </citation>
    <scope>NUCLEOTIDE SEQUENCE</scope>
</reference>
<dbReference type="InterPro" id="IPR004226">
    <property type="entry name" value="TBCA"/>
</dbReference>
<dbReference type="OrthoDB" id="296187at2759"/>
<accession>A0A8X6Q3T6</accession>
<comment type="caution">
    <text evidence="8">The sequence shown here is derived from an EMBL/GenBank/DDBJ whole genome shotgun (WGS) entry which is preliminary data.</text>
</comment>
<dbReference type="PANTHER" id="PTHR21500">
    <property type="entry name" value="TUBULIN-SPECIFIC CHAPERONE A"/>
    <property type="match status" value="1"/>
</dbReference>
<name>A0A8X6Q3T6_NEPPI</name>
<keyword evidence="6" id="KW-0206">Cytoskeleton</keyword>
<evidence type="ECO:0000256" key="5">
    <source>
        <dbReference type="ARBA" id="ARBA00026055"/>
    </source>
</evidence>
<keyword evidence="9" id="KW-1185">Reference proteome</keyword>
<comment type="similarity">
    <text evidence="2 6">Belongs to the TBCA family.</text>
</comment>
<sequence length="104" mass="12212">MVYCCKIDEITRITKEVYYYEKEVVREKQRLEKLKNEGKDEYVLKNQEEVIRESARMVPYCMNELQAAYTELKALLESESNLSETEEYQTSTTILKDAGALLAQ</sequence>
<gene>
    <name evidence="8" type="primary">X975_16858</name>
    <name evidence="8" type="ORF">NPIL_8601</name>
</gene>
<dbReference type="GO" id="GO:0005874">
    <property type="term" value="C:microtubule"/>
    <property type="evidence" value="ECO:0007669"/>
    <property type="project" value="UniProtKB-KW"/>
</dbReference>
<dbReference type="Pfam" id="PF02970">
    <property type="entry name" value="TBCA"/>
    <property type="match status" value="1"/>
</dbReference>
<keyword evidence="4 6" id="KW-0143">Chaperone</keyword>
<keyword evidence="6" id="KW-0963">Cytoplasm</keyword>
<comment type="subunit">
    <text evidence="5 6">Supercomplex made of cofactors A to E. Cofactors A and D function by capturing and stabilizing tubulin in a quasi-native conformation. Cofactor E binds to the cofactor D-tubulin complex; interaction with cofactor C then causes the release of tubulin polypeptides that are committed to the native state.</text>
</comment>
<dbReference type="GO" id="GO:0007021">
    <property type="term" value="P:tubulin complex assembly"/>
    <property type="evidence" value="ECO:0007669"/>
    <property type="project" value="UniProtKB-UniRule"/>
</dbReference>
<dbReference type="EMBL" id="BMAW01027963">
    <property type="protein sequence ID" value="GFU04878.1"/>
    <property type="molecule type" value="Genomic_DNA"/>
</dbReference>
<dbReference type="SUPFAM" id="SSF46988">
    <property type="entry name" value="Tubulin chaperone cofactor A"/>
    <property type="match status" value="1"/>
</dbReference>
<dbReference type="GO" id="GO:0005829">
    <property type="term" value="C:cytosol"/>
    <property type="evidence" value="ECO:0007669"/>
    <property type="project" value="TreeGrafter"/>
</dbReference>
<dbReference type="GO" id="GO:0007023">
    <property type="term" value="P:post-chaperonin tubulin folding pathway"/>
    <property type="evidence" value="ECO:0007669"/>
    <property type="project" value="UniProtKB-UniRule"/>
</dbReference>
<protein>
    <recommendedName>
        <fullName evidence="3 6">Tubulin-specific chaperone A</fullName>
    </recommendedName>
</protein>
<evidence type="ECO:0000256" key="1">
    <source>
        <dbReference type="ARBA" id="ARBA00003046"/>
    </source>
</evidence>
<dbReference type="AlphaFoldDB" id="A0A8X6Q3T6"/>
<dbReference type="Gene3D" id="1.20.58.90">
    <property type="match status" value="1"/>
</dbReference>
<comment type="subcellular location">
    <subcellularLocation>
        <location evidence="6">Cytoplasm</location>
        <location evidence="6">Cytoskeleton</location>
    </subcellularLocation>
</comment>
<evidence type="ECO:0000256" key="6">
    <source>
        <dbReference type="RuleBase" id="RU364030"/>
    </source>
</evidence>
<dbReference type="Proteomes" id="UP000887013">
    <property type="component" value="Unassembled WGS sequence"/>
</dbReference>
<evidence type="ECO:0000256" key="4">
    <source>
        <dbReference type="ARBA" id="ARBA00023186"/>
    </source>
</evidence>
<evidence type="ECO:0000256" key="3">
    <source>
        <dbReference type="ARBA" id="ARBA00015002"/>
    </source>
</evidence>
<dbReference type="PANTHER" id="PTHR21500:SF0">
    <property type="entry name" value="TUBULIN-SPECIFIC CHAPERONE A"/>
    <property type="match status" value="1"/>
</dbReference>
<evidence type="ECO:0000313" key="8">
    <source>
        <dbReference type="EMBL" id="GFU04878.1"/>
    </source>
</evidence>
<keyword evidence="6" id="KW-0493">Microtubule</keyword>
<feature type="coiled-coil region" evidence="7">
    <location>
        <begin position="17"/>
        <end position="82"/>
    </location>
</feature>
<proteinExistence type="inferred from homology"/>
<organism evidence="8 9">
    <name type="scientific">Nephila pilipes</name>
    <name type="common">Giant wood spider</name>
    <name type="synonym">Nephila maculata</name>
    <dbReference type="NCBI Taxonomy" id="299642"/>
    <lineage>
        <taxon>Eukaryota</taxon>
        <taxon>Metazoa</taxon>
        <taxon>Ecdysozoa</taxon>
        <taxon>Arthropoda</taxon>
        <taxon>Chelicerata</taxon>
        <taxon>Arachnida</taxon>
        <taxon>Araneae</taxon>
        <taxon>Araneomorphae</taxon>
        <taxon>Entelegynae</taxon>
        <taxon>Araneoidea</taxon>
        <taxon>Nephilidae</taxon>
        <taxon>Nephila</taxon>
    </lineage>
</organism>
<evidence type="ECO:0000256" key="7">
    <source>
        <dbReference type="SAM" id="Coils"/>
    </source>
</evidence>